<keyword evidence="1" id="KW-0479">Metal-binding</keyword>
<dbReference type="InterPro" id="IPR036236">
    <property type="entry name" value="Znf_C2H2_sf"/>
</dbReference>
<dbReference type="PROSITE" id="PS50157">
    <property type="entry name" value="ZINC_FINGER_C2H2_2"/>
    <property type="match status" value="1"/>
</dbReference>
<dbReference type="GO" id="GO:0008270">
    <property type="term" value="F:zinc ion binding"/>
    <property type="evidence" value="ECO:0007669"/>
    <property type="project" value="UniProtKB-KW"/>
</dbReference>
<feature type="region of interest" description="Disordered" evidence="2">
    <location>
        <begin position="319"/>
        <end position="338"/>
    </location>
</feature>
<dbReference type="InterPro" id="IPR013087">
    <property type="entry name" value="Znf_C2H2_type"/>
</dbReference>
<dbReference type="Pfam" id="PF00096">
    <property type="entry name" value="zf-C2H2"/>
    <property type="match status" value="1"/>
</dbReference>
<proteinExistence type="predicted"/>
<evidence type="ECO:0000313" key="5">
    <source>
        <dbReference type="Proteomes" id="UP000475862"/>
    </source>
</evidence>
<evidence type="ECO:0000313" key="4">
    <source>
        <dbReference type="EMBL" id="KAE9534951.1"/>
    </source>
</evidence>
<dbReference type="Proteomes" id="UP000475862">
    <property type="component" value="Unassembled WGS sequence"/>
</dbReference>
<accession>A0A6G0TLQ9</accession>
<comment type="caution">
    <text evidence="4">The sequence shown here is derived from an EMBL/GenBank/DDBJ whole genome shotgun (WGS) entry which is preliminary data.</text>
</comment>
<dbReference type="OrthoDB" id="6365676at2759"/>
<sequence length="338" mass="37746">MFKCEQCPSIFTYKENLIAHQKMHAGGNFPCTIYPTSFTKKSNLDGHIKNNHAVTRIKPVLQPGEIEIAPNIIVPDQAAGPSNQIQIIYNSNNIPNEHFDDDGYDEMCVEVLDRAENSGLCSLSNQIPNSNNISKEHFDDDGYDEMCVEVLDRAENSGLCGLSNQIPNSNNISNEHFDDDGYDEMCVEVLDRAENSGLCGLSNQIPNSNNISNEHFDDDGYDEMCVEVLNRAENAGLCDKSGEKRVHVDNTPPPSPMSCVMAPKKLKTMSPQYIHENDTQLSPTQSWDIAPRHLFSPFFFDGECSQINLTPATWVPVNKAPNDQNNGPLHFNKLPRQE</sequence>
<dbReference type="Gene3D" id="3.30.160.60">
    <property type="entry name" value="Classic Zinc Finger"/>
    <property type="match status" value="1"/>
</dbReference>
<feature type="domain" description="C2H2-type" evidence="3">
    <location>
        <begin position="2"/>
        <end position="29"/>
    </location>
</feature>
<keyword evidence="1" id="KW-0862">Zinc</keyword>
<evidence type="ECO:0000259" key="3">
    <source>
        <dbReference type="PROSITE" id="PS50157"/>
    </source>
</evidence>
<organism evidence="4 5">
    <name type="scientific">Aphis glycines</name>
    <name type="common">Soybean aphid</name>
    <dbReference type="NCBI Taxonomy" id="307491"/>
    <lineage>
        <taxon>Eukaryota</taxon>
        <taxon>Metazoa</taxon>
        <taxon>Ecdysozoa</taxon>
        <taxon>Arthropoda</taxon>
        <taxon>Hexapoda</taxon>
        <taxon>Insecta</taxon>
        <taxon>Pterygota</taxon>
        <taxon>Neoptera</taxon>
        <taxon>Paraneoptera</taxon>
        <taxon>Hemiptera</taxon>
        <taxon>Sternorrhyncha</taxon>
        <taxon>Aphidomorpha</taxon>
        <taxon>Aphidoidea</taxon>
        <taxon>Aphididae</taxon>
        <taxon>Aphidini</taxon>
        <taxon>Aphis</taxon>
        <taxon>Aphis</taxon>
    </lineage>
</organism>
<dbReference type="PROSITE" id="PS00028">
    <property type="entry name" value="ZINC_FINGER_C2H2_1"/>
    <property type="match status" value="1"/>
</dbReference>
<dbReference type="AlphaFoldDB" id="A0A6G0TLQ9"/>
<name>A0A6G0TLQ9_APHGL</name>
<evidence type="ECO:0000256" key="2">
    <source>
        <dbReference type="SAM" id="MobiDB-lite"/>
    </source>
</evidence>
<keyword evidence="5" id="KW-1185">Reference proteome</keyword>
<dbReference type="SUPFAM" id="SSF57667">
    <property type="entry name" value="beta-beta-alpha zinc fingers"/>
    <property type="match status" value="1"/>
</dbReference>
<keyword evidence="1" id="KW-0863">Zinc-finger</keyword>
<evidence type="ECO:0000256" key="1">
    <source>
        <dbReference type="PROSITE-ProRule" id="PRU00042"/>
    </source>
</evidence>
<dbReference type="SMART" id="SM00355">
    <property type="entry name" value="ZnF_C2H2"/>
    <property type="match status" value="2"/>
</dbReference>
<reference evidence="4 5" key="1">
    <citation type="submission" date="2019-08" db="EMBL/GenBank/DDBJ databases">
        <title>The genome of the soybean aphid Biotype 1, its phylome, world population structure and adaptation to the North American continent.</title>
        <authorList>
            <person name="Giordano R."/>
            <person name="Donthu R.K."/>
            <person name="Hernandez A.G."/>
            <person name="Wright C.L."/>
            <person name="Zimin A.V."/>
        </authorList>
    </citation>
    <scope>NUCLEOTIDE SEQUENCE [LARGE SCALE GENOMIC DNA]</scope>
    <source>
        <tissue evidence="4">Whole aphids</tissue>
    </source>
</reference>
<dbReference type="EMBL" id="VYZN01000027">
    <property type="protein sequence ID" value="KAE9534951.1"/>
    <property type="molecule type" value="Genomic_DNA"/>
</dbReference>
<protein>
    <recommendedName>
        <fullName evidence="3">C2H2-type domain-containing protein</fullName>
    </recommendedName>
</protein>
<gene>
    <name evidence="4" type="ORF">AGLY_008243</name>
</gene>